<organism evidence="1 2">
    <name type="scientific">Phormidium tenue FACHB-1050</name>
    <dbReference type="NCBI Taxonomy" id="2692857"/>
    <lineage>
        <taxon>Bacteria</taxon>
        <taxon>Bacillati</taxon>
        <taxon>Cyanobacteriota</taxon>
        <taxon>Cyanophyceae</taxon>
        <taxon>Oscillatoriophycideae</taxon>
        <taxon>Oscillatoriales</taxon>
        <taxon>Oscillatoriaceae</taxon>
        <taxon>Phormidium</taxon>
    </lineage>
</organism>
<name>A0ABR8C7Q0_9CYAN</name>
<comment type="caution">
    <text evidence="1">The sequence shown here is derived from an EMBL/GenBank/DDBJ whole genome shotgun (WGS) entry which is preliminary data.</text>
</comment>
<dbReference type="Proteomes" id="UP000618445">
    <property type="component" value="Unassembled WGS sequence"/>
</dbReference>
<evidence type="ECO:0000313" key="1">
    <source>
        <dbReference type="EMBL" id="MBD2316763.1"/>
    </source>
</evidence>
<sequence>MNKSPSVYLDVYCFCRLLDDSSQYRVRLETEAKVKVFNSVTWLMENQELI</sequence>
<proteinExistence type="predicted"/>
<protein>
    <submittedName>
        <fullName evidence="1">Uncharacterized protein</fullName>
    </submittedName>
</protein>
<dbReference type="EMBL" id="JACJQY010000009">
    <property type="protein sequence ID" value="MBD2316763.1"/>
    <property type="molecule type" value="Genomic_DNA"/>
</dbReference>
<accession>A0ABR8C7Q0</accession>
<evidence type="ECO:0000313" key="2">
    <source>
        <dbReference type="Proteomes" id="UP000618445"/>
    </source>
</evidence>
<reference evidence="1 2" key="1">
    <citation type="journal article" date="2020" name="ISME J.">
        <title>Comparative genomics reveals insights into cyanobacterial evolution and habitat adaptation.</title>
        <authorList>
            <person name="Chen M.Y."/>
            <person name="Teng W.K."/>
            <person name="Zhao L."/>
            <person name="Hu C.X."/>
            <person name="Zhou Y.K."/>
            <person name="Han B.P."/>
            <person name="Song L.R."/>
            <person name="Shu W.S."/>
        </authorList>
    </citation>
    <scope>NUCLEOTIDE SEQUENCE [LARGE SCALE GENOMIC DNA]</scope>
    <source>
        <strain evidence="1 2">FACHB-1050</strain>
    </source>
</reference>
<gene>
    <name evidence="1" type="ORF">H6G05_07870</name>
</gene>
<keyword evidence="2" id="KW-1185">Reference proteome</keyword>
<dbReference type="RefSeq" id="WP_190577649.1">
    <property type="nucleotide sequence ID" value="NZ_CAWPQU010000089.1"/>
</dbReference>